<evidence type="ECO:0000313" key="2">
    <source>
        <dbReference type="Proteomes" id="UP000005953"/>
    </source>
</evidence>
<dbReference type="AlphaFoldDB" id="A4BAW5"/>
<accession>A4BAW5</accession>
<dbReference type="Proteomes" id="UP000005953">
    <property type="component" value="Unassembled WGS sequence"/>
</dbReference>
<sequence>MSKEYIAIHDGRLIGRGDLKTLIRKTKSLGEDIEPFVLEWENCRRVEFSWRGDADTVIQALEQPDPEPVARRGRPKLGVKAKEVTLLPRHWEWLATQRGGASVTLRRLVDHAMKHASPEQKITEKQNQLYALMSIFADEPGFEEASRAMYRNSRISFTAAIASWPEEIRTLMMEKFDEIGQLHDGPNDDQTNL</sequence>
<dbReference type="STRING" id="314283.MED297_11200"/>
<comment type="caution">
    <text evidence="1">The sequence shown here is derived from an EMBL/GenBank/DDBJ whole genome shotgun (WGS) entry which is preliminary data.</text>
</comment>
<evidence type="ECO:0008006" key="3">
    <source>
        <dbReference type="Google" id="ProtNLM"/>
    </source>
</evidence>
<dbReference type="HOGENOM" id="CLU_084995_0_0_6"/>
<dbReference type="RefSeq" id="WP_008041781.1">
    <property type="nucleotide sequence ID" value="NZ_CH724149.1"/>
</dbReference>
<reference evidence="1 2" key="1">
    <citation type="submission" date="2006-02" db="EMBL/GenBank/DDBJ databases">
        <authorList>
            <person name="Pinhassi J."/>
            <person name="Pedros-Alio C."/>
            <person name="Ferriera S."/>
            <person name="Johnson J."/>
            <person name="Kravitz S."/>
            <person name="Halpern A."/>
            <person name="Remington K."/>
            <person name="Beeson K."/>
            <person name="Tran B."/>
            <person name="Rogers Y.-H."/>
            <person name="Friedman R."/>
            <person name="Venter J.C."/>
        </authorList>
    </citation>
    <scope>NUCLEOTIDE SEQUENCE [LARGE SCALE GENOMIC DNA]</scope>
    <source>
        <strain evidence="1 2">MED297</strain>
    </source>
</reference>
<organism evidence="1 2">
    <name type="scientific">Reinekea blandensis MED297</name>
    <dbReference type="NCBI Taxonomy" id="314283"/>
    <lineage>
        <taxon>Bacteria</taxon>
        <taxon>Pseudomonadati</taxon>
        <taxon>Pseudomonadota</taxon>
        <taxon>Gammaproteobacteria</taxon>
        <taxon>Oceanospirillales</taxon>
        <taxon>Saccharospirillaceae</taxon>
        <taxon>Reinekea</taxon>
    </lineage>
</organism>
<dbReference type="Pfam" id="PF09998">
    <property type="entry name" value="DUF2239"/>
    <property type="match status" value="1"/>
</dbReference>
<dbReference type="EMBL" id="AAOE01000003">
    <property type="protein sequence ID" value="EAR10578.1"/>
    <property type="molecule type" value="Genomic_DNA"/>
</dbReference>
<evidence type="ECO:0000313" key="1">
    <source>
        <dbReference type="EMBL" id="EAR10578.1"/>
    </source>
</evidence>
<proteinExistence type="predicted"/>
<name>A4BAW5_9GAMM</name>
<gene>
    <name evidence="1" type="ORF">MED297_11200</name>
</gene>
<dbReference type="OrthoDB" id="282960at2"/>
<protein>
    <recommendedName>
        <fullName evidence="3">DUF2239 family protein</fullName>
    </recommendedName>
</protein>
<dbReference type="InterPro" id="IPR018715">
    <property type="entry name" value="DUF2239"/>
</dbReference>
<keyword evidence="2" id="KW-1185">Reference proteome</keyword>